<evidence type="ECO:0000256" key="7">
    <source>
        <dbReference type="SAM" id="Coils"/>
    </source>
</evidence>
<evidence type="ECO:0000256" key="1">
    <source>
        <dbReference type="ARBA" id="ARBA00004496"/>
    </source>
</evidence>
<evidence type="ECO:0000256" key="5">
    <source>
        <dbReference type="ARBA" id="ARBA00025050"/>
    </source>
</evidence>
<keyword evidence="7" id="KW-0175">Coiled coil</keyword>
<proteinExistence type="inferred from homology"/>
<name>A0A1W1XMS5_9BACT</name>
<comment type="function">
    <text evidence="5 6">Responsible for the release of ribosomes from messenger RNA at the termination of protein biosynthesis. May increase the efficiency of translation by recycling ribosomes from one round of translation to another.</text>
</comment>
<keyword evidence="3 6" id="KW-0963">Cytoplasm</keyword>
<dbReference type="InterPro" id="IPR002661">
    <property type="entry name" value="Ribosome_recyc_fac"/>
</dbReference>
<organism evidence="9 10">
    <name type="scientific">Desulfacinum hydrothermale DSM 13146</name>
    <dbReference type="NCBI Taxonomy" id="1121390"/>
    <lineage>
        <taxon>Bacteria</taxon>
        <taxon>Pseudomonadati</taxon>
        <taxon>Thermodesulfobacteriota</taxon>
        <taxon>Syntrophobacteria</taxon>
        <taxon>Syntrophobacterales</taxon>
        <taxon>Syntrophobacteraceae</taxon>
        <taxon>Desulfacinum</taxon>
    </lineage>
</organism>
<comment type="subcellular location">
    <subcellularLocation>
        <location evidence="1 6">Cytoplasm</location>
    </subcellularLocation>
</comment>
<dbReference type="NCBIfam" id="TIGR00496">
    <property type="entry name" value="frr"/>
    <property type="match status" value="1"/>
</dbReference>
<dbReference type="OrthoDB" id="9804006at2"/>
<dbReference type="EMBL" id="FWXF01000012">
    <property type="protein sequence ID" value="SMC25145.1"/>
    <property type="molecule type" value="Genomic_DNA"/>
</dbReference>
<sequence length="185" mass="21223">MLNDVYADARDRMQKALGNLDREYKRLRTGRASVALVDGIKVEYYGTPTPLNQLATLTIPEPRTIMVQPWDQSCIGDVEKAILKSELGLTPMNDGKVIRINVPPLTEERRKELVKLVKRMAEEAKVAVRNIRRDANEMIKDLKKEKEISEDDQFKGQEEVQKITDEFIKKIDELSAAKEKEILEI</sequence>
<protein>
    <recommendedName>
        <fullName evidence="6">Ribosome-recycling factor</fullName>
        <shortName evidence="6">RRF</shortName>
    </recommendedName>
    <alternativeName>
        <fullName evidence="6">Ribosome-releasing factor</fullName>
    </alternativeName>
</protein>
<dbReference type="InterPro" id="IPR023584">
    <property type="entry name" value="Ribosome_recyc_fac_dom"/>
</dbReference>
<dbReference type="Gene3D" id="3.30.1360.40">
    <property type="match status" value="1"/>
</dbReference>
<evidence type="ECO:0000256" key="2">
    <source>
        <dbReference type="ARBA" id="ARBA00005912"/>
    </source>
</evidence>
<dbReference type="GO" id="GO:0005737">
    <property type="term" value="C:cytoplasm"/>
    <property type="evidence" value="ECO:0007669"/>
    <property type="project" value="UniProtKB-SubCell"/>
</dbReference>
<evidence type="ECO:0000256" key="3">
    <source>
        <dbReference type="ARBA" id="ARBA00022490"/>
    </source>
</evidence>
<dbReference type="GO" id="GO:0043023">
    <property type="term" value="F:ribosomal large subunit binding"/>
    <property type="evidence" value="ECO:0007669"/>
    <property type="project" value="TreeGrafter"/>
</dbReference>
<keyword evidence="10" id="KW-1185">Reference proteome</keyword>
<dbReference type="GO" id="GO:0006415">
    <property type="term" value="P:translational termination"/>
    <property type="evidence" value="ECO:0007669"/>
    <property type="project" value="UniProtKB-UniRule"/>
</dbReference>
<dbReference type="AlphaFoldDB" id="A0A1W1XMS5"/>
<accession>A0A1W1XMS5</accession>
<dbReference type="PANTHER" id="PTHR20982:SF3">
    <property type="entry name" value="MITOCHONDRIAL RIBOSOME RECYCLING FACTOR PSEUDO 1"/>
    <property type="match status" value="1"/>
</dbReference>
<keyword evidence="4 6" id="KW-0648">Protein biosynthesis</keyword>
<comment type="similarity">
    <text evidence="2 6">Belongs to the RRF family.</text>
</comment>
<evidence type="ECO:0000259" key="8">
    <source>
        <dbReference type="Pfam" id="PF01765"/>
    </source>
</evidence>
<dbReference type="PANTHER" id="PTHR20982">
    <property type="entry name" value="RIBOSOME RECYCLING FACTOR"/>
    <property type="match status" value="1"/>
</dbReference>
<dbReference type="STRING" id="1121390.SAMN02746041_02217"/>
<dbReference type="Pfam" id="PF01765">
    <property type="entry name" value="RRF"/>
    <property type="match status" value="1"/>
</dbReference>
<feature type="domain" description="Ribosome recycling factor" evidence="8">
    <location>
        <begin position="21"/>
        <end position="183"/>
    </location>
</feature>
<dbReference type="RefSeq" id="WP_084057952.1">
    <property type="nucleotide sequence ID" value="NZ_FWXF01000012.1"/>
</dbReference>
<dbReference type="HAMAP" id="MF_00040">
    <property type="entry name" value="RRF"/>
    <property type="match status" value="1"/>
</dbReference>
<evidence type="ECO:0000256" key="6">
    <source>
        <dbReference type="HAMAP-Rule" id="MF_00040"/>
    </source>
</evidence>
<reference evidence="9 10" key="1">
    <citation type="submission" date="2017-04" db="EMBL/GenBank/DDBJ databases">
        <authorList>
            <person name="Afonso C.L."/>
            <person name="Miller P.J."/>
            <person name="Scott M.A."/>
            <person name="Spackman E."/>
            <person name="Goraichik I."/>
            <person name="Dimitrov K.M."/>
            <person name="Suarez D.L."/>
            <person name="Swayne D.E."/>
        </authorList>
    </citation>
    <scope>NUCLEOTIDE SEQUENCE [LARGE SCALE GENOMIC DNA]</scope>
    <source>
        <strain evidence="9 10">DSM 13146</strain>
    </source>
</reference>
<dbReference type="Proteomes" id="UP000192783">
    <property type="component" value="Unassembled WGS sequence"/>
</dbReference>
<dbReference type="SUPFAM" id="SSF55194">
    <property type="entry name" value="Ribosome recycling factor, RRF"/>
    <property type="match status" value="1"/>
</dbReference>
<dbReference type="Gene3D" id="1.10.132.20">
    <property type="entry name" value="Ribosome-recycling factor"/>
    <property type="match status" value="1"/>
</dbReference>
<evidence type="ECO:0000256" key="4">
    <source>
        <dbReference type="ARBA" id="ARBA00022917"/>
    </source>
</evidence>
<feature type="coiled-coil region" evidence="7">
    <location>
        <begin position="121"/>
        <end position="152"/>
    </location>
</feature>
<evidence type="ECO:0000313" key="10">
    <source>
        <dbReference type="Proteomes" id="UP000192783"/>
    </source>
</evidence>
<dbReference type="FunFam" id="3.30.1360.40:FF:000001">
    <property type="entry name" value="Ribosome-recycling factor"/>
    <property type="match status" value="1"/>
</dbReference>
<evidence type="ECO:0000313" key="9">
    <source>
        <dbReference type="EMBL" id="SMC25145.1"/>
    </source>
</evidence>
<dbReference type="FunFam" id="1.10.132.20:FF:000001">
    <property type="entry name" value="Ribosome-recycling factor"/>
    <property type="match status" value="1"/>
</dbReference>
<gene>
    <name evidence="6" type="primary">frr</name>
    <name evidence="9" type="ORF">SAMN02746041_02217</name>
</gene>
<dbReference type="InterPro" id="IPR036191">
    <property type="entry name" value="RRF_sf"/>
</dbReference>
<dbReference type="CDD" id="cd00520">
    <property type="entry name" value="RRF"/>
    <property type="match status" value="1"/>
</dbReference>